<dbReference type="PROSITE" id="PS51700">
    <property type="entry name" value="SEPARIN"/>
    <property type="match status" value="1"/>
</dbReference>
<organism evidence="7 8">
    <name type="scientific">Hyaloperonospora arabidopsidis (strain Emoy2)</name>
    <name type="common">Downy mildew agent</name>
    <name type="synonym">Peronospora arabidopsidis</name>
    <dbReference type="NCBI Taxonomy" id="559515"/>
    <lineage>
        <taxon>Eukaryota</taxon>
        <taxon>Sar</taxon>
        <taxon>Stramenopiles</taxon>
        <taxon>Oomycota</taxon>
        <taxon>Peronosporomycetes</taxon>
        <taxon>Peronosporales</taxon>
        <taxon>Peronosporaceae</taxon>
        <taxon>Hyaloperonospora</taxon>
    </lineage>
</organism>
<evidence type="ECO:0000256" key="3">
    <source>
        <dbReference type="ARBA" id="ARBA00022801"/>
    </source>
</evidence>
<dbReference type="GO" id="GO:0072686">
    <property type="term" value="C:mitotic spindle"/>
    <property type="evidence" value="ECO:0007669"/>
    <property type="project" value="TreeGrafter"/>
</dbReference>
<dbReference type="HOGENOM" id="CLU_772638_0_0_1"/>
<dbReference type="AlphaFoldDB" id="M4B6W9"/>
<dbReference type="InterPro" id="IPR005314">
    <property type="entry name" value="Peptidase_C50"/>
</dbReference>
<dbReference type="GO" id="GO:0051307">
    <property type="term" value="P:meiotic chromosome separation"/>
    <property type="evidence" value="ECO:0007669"/>
    <property type="project" value="TreeGrafter"/>
</dbReference>
<comment type="catalytic activity">
    <reaction evidence="1">
        <text>All bonds known to be hydrolyzed by this endopeptidase have arginine in P1 and an acidic residue in P4. P6 is often occupied by an acidic residue or by a hydroxy-amino-acid residue, the phosphorylation of which enhances cleavage.</text>
        <dbReference type="EC" id="3.4.22.49"/>
    </reaction>
</comment>
<keyword evidence="4" id="KW-0159">Chromosome partition</keyword>
<dbReference type="InterPro" id="IPR003034">
    <property type="entry name" value="SAP_dom"/>
</dbReference>
<name>M4B6W9_HYAAE</name>
<dbReference type="STRING" id="559515.M4B6W9"/>
<dbReference type="GO" id="GO:0005634">
    <property type="term" value="C:nucleus"/>
    <property type="evidence" value="ECO:0007669"/>
    <property type="project" value="InterPro"/>
</dbReference>
<keyword evidence="3" id="KW-0378">Hydrolase</keyword>
<dbReference type="Pfam" id="PF02037">
    <property type="entry name" value="SAP"/>
    <property type="match status" value="1"/>
</dbReference>
<evidence type="ECO:0000259" key="5">
    <source>
        <dbReference type="PROSITE" id="PS50800"/>
    </source>
</evidence>
<dbReference type="PANTHER" id="PTHR12792">
    <property type="entry name" value="EXTRA SPINDLE POLES 1-RELATED"/>
    <property type="match status" value="1"/>
</dbReference>
<sequence>MKVGEVRQLLAAEGLSTDGSKKAMIERLNAVRTAAFSDDHRLPMKPSVNCFSAILILHHELQQFPWEGMDVMGHSSGVTRMPSLDLILQNAKCSRFVRRDRVQFLLNPAGDLRSTQHQLGPILADGATVYGWGGTVGEVPDPDELRNNLAASDLFIYCGHGSGEAYLPRDKVLGLQPNCSAALLFGCSSGRLEREGIFGPHGAVLAYLRAGSPAVLAMLWDVTDRDIDKLSVKILQDWLLANSEDRDGLSPRHPSLAKVLQDSRSVCKLKYLNGHAAICYANHRRALHRVTTHSGEWGHGAALLYAVEAVGCGRGCGASTDREADIITGCTRVCSHAGCDHVWTLRARTRYDDGLVYHI</sequence>
<evidence type="ECO:0000256" key="2">
    <source>
        <dbReference type="ARBA" id="ARBA00012489"/>
    </source>
</evidence>
<dbReference type="VEuPathDB" id="FungiDB:HpaG802020"/>
<dbReference type="PANTHER" id="PTHR12792:SF0">
    <property type="entry name" value="SEPARIN"/>
    <property type="match status" value="1"/>
</dbReference>
<dbReference type="EC" id="3.4.22.49" evidence="2"/>
<keyword evidence="8" id="KW-1185">Reference proteome</keyword>
<evidence type="ECO:0000313" key="7">
    <source>
        <dbReference type="EnsemblProtists" id="HpaP802020"/>
    </source>
</evidence>
<proteinExistence type="predicted"/>
<reference evidence="8" key="1">
    <citation type="journal article" date="2010" name="Science">
        <title>Signatures of adaptation to obligate biotrophy in the Hyaloperonospora arabidopsidis genome.</title>
        <authorList>
            <person name="Baxter L."/>
            <person name="Tripathy S."/>
            <person name="Ishaque N."/>
            <person name="Boot N."/>
            <person name="Cabral A."/>
            <person name="Kemen E."/>
            <person name="Thines M."/>
            <person name="Ah-Fong A."/>
            <person name="Anderson R."/>
            <person name="Badejoko W."/>
            <person name="Bittner-Eddy P."/>
            <person name="Boore J.L."/>
            <person name="Chibucos M.C."/>
            <person name="Coates M."/>
            <person name="Dehal P."/>
            <person name="Delehaunty K."/>
            <person name="Dong S."/>
            <person name="Downton P."/>
            <person name="Dumas B."/>
            <person name="Fabro G."/>
            <person name="Fronick C."/>
            <person name="Fuerstenberg S.I."/>
            <person name="Fulton L."/>
            <person name="Gaulin E."/>
            <person name="Govers F."/>
            <person name="Hughes L."/>
            <person name="Humphray S."/>
            <person name="Jiang R.H."/>
            <person name="Judelson H."/>
            <person name="Kamoun S."/>
            <person name="Kyung K."/>
            <person name="Meijer H."/>
            <person name="Minx P."/>
            <person name="Morris P."/>
            <person name="Nelson J."/>
            <person name="Phuntumart V."/>
            <person name="Qutob D."/>
            <person name="Rehmany A."/>
            <person name="Rougon-Cardoso A."/>
            <person name="Ryden P."/>
            <person name="Torto-Alalibo T."/>
            <person name="Studholme D."/>
            <person name="Wang Y."/>
            <person name="Win J."/>
            <person name="Wood J."/>
            <person name="Clifton S.W."/>
            <person name="Rogers J."/>
            <person name="Van den Ackerveken G."/>
            <person name="Jones J.D."/>
            <person name="McDowell J.M."/>
            <person name="Beynon J."/>
            <person name="Tyler B.M."/>
        </authorList>
    </citation>
    <scope>NUCLEOTIDE SEQUENCE [LARGE SCALE GENOMIC DNA]</scope>
    <source>
        <strain evidence="8">Emoy2</strain>
    </source>
</reference>
<dbReference type="PROSITE" id="PS50800">
    <property type="entry name" value="SAP"/>
    <property type="match status" value="1"/>
</dbReference>
<evidence type="ECO:0000313" key="8">
    <source>
        <dbReference type="Proteomes" id="UP000011713"/>
    </source>
</evidence>
<dbReference type="GO" id="GO:0004197">
    <property type="term" value="F:cysteine-type endopeptidase activity"/>
    <property type="evidence" value="ECO:0007669"/>
    <property type="project" value="InterPro"/>
</dbReference>
<dbReference type="OMA" id="KCHATAI"/>
<dbReference type="EMBL" id="JH598637">
    <property type="status" value="NOT_ANNOTATED_CDS"/>
    <property type="molecule type" value="Genomic_DNA"/>
</dbReference>
<reference evidence="7" key="2">
    <citation type="submission" date="2015-06" db="UniProtKB">
        <authorList>
            <consortium name="EnsemblProtists"/>
        </authorList>
    </citation>
    <scope>IDENTIFICATION</scope>
    <source>
        <strain evidence="7">Emoy2</strain>
    </source>
</reference>
<dbReference type="EnsemblProtists" id="HpaT802020">
    <property type="protein sequence ID" value="HpaP802020"/>
    <property type="gene ID" value="HpaG802020"/>
</dbReference>
<dbReference type="InterPro" id="IPR030397">
    <property type="entry name" value="SEPARIN_core_dom"/>
</dbReference>
<evidence type="ECO:0000259" key="6">
    <source>
        <dbReference type="PROSITE" id="PS51700"/>
    </source>
</evidence>
<dbReference type="Proteomes" id="UP000011713">
    <property type="component" value="Unassembled WGS sequence"/>
</dbReference>
<dbReference type="GO" id="GO:0006508">
    <property type="term" value="P:proteolysis"/>
    <property type="evidence" value="ECO:0007669"/>
    <property type="project" value="InterPro"/>
</dbReference>
<dbReference type="GO" id="GO:0005737">
    <property type="term" value="C:cytoplasm"/>
    <property type="evidence" value="ECO:0007669"/>
    <property type="project" value="TreeGrafter"/>
</dbReference>
<evidence type="ECO:0000256" key="4">
    <source>
        <dbReference type="ARBA" id="ARBA00022829"/>
    </source>
</evidence>
<dbReference type="Pfam" id="PF03568">
    <property type="entry name" value="Separin_C"/>
    <property type="match status" value="1"/>
</dbReference>
<feature type="domain" description="SAP" evidence="5">
    <location>
        <begin position="1"/>
        <end position="32"/>
    </location>
</feature>
<dbReference type="InParanoid" id="M4B6W9"/>
<evidence type="ECO:0000256" key="1">
    <source>
        <dbReference type="ARBA" id="ARBA00000451"/>
    </source>
</evidence>
<dbReference type="eggNOG" id="KOG1849">
    <property type="taxonomic scope" value="Eukaryota"/>
</dbReference>
<protein>
    <recommendedName>
        <fullName evidence="2">separase</fullName>
        <ecNumber evidence="2">3.4.22.49</ecNumber>
    </recommendedName>
</protein>
<accession>M4B6W9</accession>
<feature type="domain" description="Peptidase C50" evidence="6">
    <location>
        <begin position="99"/>
        <end position="198"/>
    </location>
</feature>